<dbReference type="InterPro" id="IPR013024">
    <property type="entry name" value="GGCT-like"/>
</dbReference>
<dbReference type="InterPro" id="IPR036568">
    <property type="entry name" value="GGCT-like_sf"/>
</dbReference>
<dbReference type="PANTHER" id="PTHR31544:SF2">
    <property type="entry name" value="AIG2-LIKE PROTEIN D"/>
    <property type="match status" value="1"/>
</dbReference>
<dbReference type="EMBL" id="AFNW01000081">
    <property type="protein sequence ID" value="EKJ75809.1"/>
    <property type="molecule type" value="Genomic_DNA"/>
</dbReference>
<dbReference type="eggNOG" id="ENOG502SEJW">
    <property type="taxonomic scope" value="Eukaryota"/>
</dbReference>
<organism evidence="5 6">
    <name type="scientific">Fusarium pseudograminearum (strain CS3096)</name>
    <name type="common">Wheat and barley crown-rot fungus</name>
    <dbReference type="NCBI Taxonomy" id="1028729"/>
    <lineage>
        <taxon>Eukaryota</taxon>
        <taxon>Fungi</taxon>
        <taxon>Dikarya</taxon>
        <taxon>Ascomycota</taxon>
        <taxon>Pezizomycotina</taxon>
        <taxon>Sordariomycetes</taxon>
        <taxon>Hypocreomycetidae</taxon>
        <taxon>Hypocreales</taxon>
        <taxon>Nectriaceae</taxon>
        <taxon>Fusarium</taxon>
    </lineage>
</organism>
<dbReference type="Pfam" id="PF06094">
    <property type="entry name" value="GGACT"/>
    <property type="match status" value="1"/>
</dbReference>
<dbReference type="GeneID" id="20362607"/>
<evidence type="ECO:0000313" key="6">
    <source>
        <dbReference type="Proteomes" id="UP000007978"/>
    </source>
</evidence>
<evidence type="ECO:0000256" key="2">
    <source>
        <dbReference type="ARBA" id="ARBA00022679"/>
    </source>
</evidence>
<dbReference type="InterPro" id="IPR009288">
    <property type="entry name" value="AIG2-like_dom"/>
</dbReference>
<keyword evidence="6" id="KW-1185">Reference proteome</keyword>
<protein>
    <recommendedName>
        <fullName evidence="3">Putative gamma-glutamylcyclotransferase</fullName>
    </recommendedName>
</protein>
<evidence type="ECO:0000256" key="3">
    <source>
        <dbReference type="ARBA" id="ARBA00030602"/>
    </source>
</evidence>
<feature type="domain" description="Gamma-glutamylcyclotransferase AIG2-like" evidence="4">
    <location>
        <begin position="147"/>
        <end position="212"/>
    </location>
</feature>
<evidence type="ECO:0000259" key="4">
    <source>
        <dbReference type="Pfam" id="PF06094"/>
    </source>
</evidence>
<dbReference type="CDD" id="cd06661">
    <property type="entry name" value="GGCT_like"/>
    <property type="match status" value="1"/>
</dbReference>
<dbReference type="InterPro" id="IPR045038">
    <property type="entry name" value="AIG2-like"/>
</dbReference>
<comment type="similarity">
    <text evidence="1">Belongs to the gamma-glutamylcyclotransferase family.</text>
</comment>
<dbReference type="RefSeq" id="XP_009255382.1">
    <property type="nucleotide sequence ID" value="XM_009257107.1"/>
</dbReference>
<name>K3VMD1_FUSPC</name>
<sequence length="279" mass="31207">MTDANTNDIQIETRVWVRSNRIIGSVAAAFGGAPSNVVMRTLVSQVIGIAIRHQLSGCLLGRPRDRSGPMFLWKFLQVPDALETAAALEEKVYENPTLALSNLPNDAALQALGRKDLTCGNRQTHQQTSLDRYGSDLNRGRGLFLSKVHGYARYSIHHCDYPAVIKKDGHEVDGKKLDDFEGEAYTPTAALATLDDGTTIEADIYLWDGDTESLYTEPGWDLDTFVKERLEDWLDLFEGLRTVRLVFTSTAWYEQQTSAAITSNNVQETYCQSKQVKRE</sequence>
<dbReference type="PANTHER" id="PTHR31544">
    <property type="entry name" value="AIG2-LIKE PROTEIN D"/>
    <property type="match status" value="1"/>
</dbReference>
<gene>
    <name evidence="5" type="ORF">FPSE_03989</name>
</gene>
<dbReference type="AlphaFoldDB" id="K3VMD1"/>
<dbReference type="OrthoDB" id="1044435at2759"/>
<dbReference type="GO" id="GO:0016740">
    <property type="term" value="F:transferase activity"/>
    <property type="evidence" value="ECO:0007669"/>
    <property type="project" value="UniProtKB-KW"/>
</dbReference>
<dbReference type="SUPFAM" id="SSF110857">
    <property type="entry name" value="Gamma-glutamyl cyclotransferase-like"/>
    <property type="match status" value="1"/>
</dbReference>
<evidence type="ECO:0000256" key="1">
    <source>
        <dbReference type="ARBA" id="ARBA00008861"/>
    </source>
</evidence>
<reference evidence="5 6" key="1">
    <citation type="journal article" date="2012" name="PLoS Pathog.">
        <title>Comparative pathogenomics reveals horizontally acquired novel virulence genes in fungi infecting cereal hosts.</title>
        <authorList>
            <person name="Gardiner D.M."/>
            <person name="McDonald M.C."/>
            <person name="Covarelli L."/>
            <person name="Solomon P.S."/>
            <person name="Rusu A.G."/>
            <person name="Marshall M."/>
            <person name="Kazan K."/>
            <person name="Chakraborty S."/>
            <person name="McDonald B.A."/>
            <person name="Manners J.M."/>
        </authorList>
    </citation>
    <scope>NUCLEOTIDE SEQUENCE [LARGE SCALE GENOMIC DNA]</scope>
    <source>
        <strain evidence="5 6">CS3096</strain>
    </source>
</reference>
<dbReference type="Gene3D" id="3.10.490.10">
    <property type="entry name" value="Gamma-glutamyl cyclotransferase-like"/>
    <property type="match status" value="1"/>
</dbReference>
<dbReference type="Proteomes" id="UP000007978">
    <property type="component" value="Chromosome 3"/>
</dbReference>
<accession>K3VMD1</accession>
<comment type="caution">
    <text evidence="5">The sequence shown here is derived from an EMBL/GenBank/DDBJ whole genome shotgun (WGS) entry which is preliminary data.</text>
</comment>
<dbReference type="KEGG" id="fpu:FPSE_03989"/>
<keyword evidence="2" id="KW-0808">Transferase</keyword>
<dbReference type="HOGENOM" id="CLU_997626_0_0_1"/>
<evidence type="ECO:0000313" key="5">
    <source>
        <dbReference type="EMBL" id="EKJ75809.1"/>
    </source>
</evidence>
<proteinExistence type="inferred from homology"/>